<accession>A0A9P0GHX2</accession>
<keyword evidence="2 3" id="KW-0175">Coiled coil</keyword>
<gene>
    <name evidence="6" type="ORF">PHAECO_LOCUS1488</name>
</gene>
<organism evidence="6 7">
    <name type="scientific">Phaedon cochleariae</name>
    <name type="common">Mustard beetle</name>
    <dbReference type="NCBI Taxonomy" id="80249"/>
    <lineage>
        <taxon>Eukaryota</taxon>
        <taxon>Metazoa</taxon>
        <taxon>Ecdysozoa</taxon>
        <taxon>Arthropoda</taxon>
        <taxon>Hexapoda</taxon>
        <taxon>Insecta</taxon>
        <taxon>Pterygota</taxon>
        <taxon>Neoptera</taxon>
        <taxon>Endopterygota</taxon>
        <taxon>Coleoptera</taxon>
        <taxon>Polyphaga</taxon>
        <taxon>Cucujiformia</taxon>
        <taxon>Chrysomeloidea</taxon>
        <taxon>Chrysomelidae</taxon>
        <taxon>Chrysomelinae</taxon>
        <taxon>Chrysomelini</taxon>
        <taxon>Phaedon</taxon>
    </lineage>
</organism>
<feature type="compositionally biased region" description="Low complexity" evidence="4">
    <location>
        <begin position="341"/>
        <end position="351"/>
    </location>
</feature>
<sequence length="541" mass="60819">MMTSCSSSASALKSHKSEGHRSDSCDTVCTSNSSCYLRKRKPMNPLVYSVRPNYTKSSGNPVRQRVLSAKLLKLRSIQNQLNDANYHLSELCKENQTLKNLQKRQDKALSKYESTNADLPRLIHSHEEQIRILSERNKSQRKAMKELNDLLKVKEEELARTLEKLGHLEKLNRDKRLLDREKLVDQLEDLKLQLKKSDEQNSILNRKLVLESKTSKQRLNAEMMKYKQCQKELGQAMSEIDRLTSLLEVRENVVQPKKNRFTRLSQRQSVSMITLGAFPHRAASSEKLSTIEDLENRVEHVAGKTPVTDVKLEPIKVGREDGGVKKAESILSVPSESVKNRLSGGSVRTRSGGSGDSNFSEASSETSFNNLEHSSGSSGIEKSRPNSSSPLDKLDAAIQRATENTTEEFDRKLGDYCSDVLSNVRISSKRIDAHKESLKMSKDDTDTLLETFKKTQKMEAKLKDSLLTFDNDSGVDVINEILAEEMKFQSQSKDRNGNVTKKEPRVGSNDRRKLLATLKAIDNGDSVESLSQSPKHSAGLI</sequence>
<dbReference type="InterPro" id="IPR028933">
    <property type="entry name" value="Lebercilin_dom"/>
</dbReference>
<evidence type="ECO:0000256" key="3">
    <source>
        <dbReference type="SAM" id="Coils"/>
    </source>
</evidence>
<feature type="compositionally biased region" description="Low complexity" evidence="4">
    <location>
        <begin position="1"/>
        <end position="12"/>
    </location>
</feature>
<keyword evidence="7" id="KW-1185">Reference proteome</keyword>
<feature type="coiled-coil region" evidence="3">
    <location>
        <begin position="98"/>
        <end position="246"/>
    </location>
</feature>
<evidence type="ECO:0000313" key="6">
    <source>
        <dbReference type="EMBL" id="CAH1117404.1"/>
    </source>
</evidence>
<dbReference type="AlphaFoldDB" id="A0A9P0GHX2"/>
<dbReference type="Pfam" id="PF15619">
    <property type="entry name" value="Lebercilin"/>
    <property type="match status" value="1"/>
</dbReference>
<dbReference type="OrthoDB" id="2123794at2759"/>
<reference evidence="6" key="2">
    <citation type="submission" date="2022-10" db="EMBL/GenBank/DDBJ databases">
        <authorList>
            <consortium name="ENA_rothamsted_submissions"/>
            <consortium name="culmorum"/>
            <person name="King R."/>
        </authorList>
    </citation>
    <scope>NUCLEOTIDE SEQUENCE</scope>
</reference>
<evidence type="ECO:0000256" key="4">
    <source>
        <dbReference type="SAM" id="MobiDB-lite"/>
    </source>
</evidence>
<feature type="compositionally biased region" description="Polar residues" evidence="4">
    <location>
        <begin position="358"/>
        <end position="390"/>
    </location>
</feature>
<evidence type="ECO:0000313" key="7">
    <source>
        <dbReference type="Proteomes" id="UP001153737"/>
    </source>
</evidence>
<evidence type="ECO:0000256" key="1">
    <source>
        <dbReference type="ARBA" id="ARBA00010229"/>
    </source>
</evidence>
<dbReference type="InterPro" id="IPR026188">
    <property type="entry name" value="Lebercilin-like"/>
</dbReference>
<dbReference type="GO" id="GO:0005930">
    <property type="term" value="C:axoneme"/>
    <property type="evidence" value="ECO:0007669"/>
    <property type="project" value="TreeGrafter"/>
</dbReference>
<feature type="region of interest" description="Disordered" evidence="4">
    <location>
        <begin position="1"/>
        <end position="28"/>
    </location>
</feature>
<evidence type="ECO:0000256" key="2">
    <source>
        <dbReference type="ARBA" id="ARBA00023054"/>
    </source>
</evidence>
<protein>
    <recommendedName>
        <fullName evidence="5">Lebercilin domain-containing protein</fullName>
    </recommendedName>
</protein>
<dbReference type="PANTHER" id="PTHR16650">
    <property type="entry name" value="C21ORF13-RELATED"/>
    <property type="match status" value="1"/>
</dbReference>
<evidence type="ECO:0000259" key="5">
    <source>
        <dbReference type="Pfam" id="PF15619"/>
    </source>
</evidence>
<feature type="region of interest" description="Disordered" evidence="4">
    <location>
        <begin position="335"/>
        <end position="392"/>
    </location>
</feature>
<dbReference type="PANTHER" id="PTHR16650:SF6">
    <property type="entry name" value="GH21622P"/>
    <property type="match status" value="1"/>
</dbReference>
<feature type="domain" description="Lebercilin" evidence="5">
    <location>
        <begin position="62"/>
        <end position="251"/>
    </location>
</feature>
<feature type="compositionally biased region" description="Basic and acidic residues" evidence="4">
    <location>
        <begin position="15"/>
        <end position="24"/>
    </location>
</feature>
<comment type="similarity">
    <text evidence="1">Belongs to the LCA5 family.</text>
</comment>
<dbReference type="GO" id="GO:0042073">
    <property type="term" value="P:intraciliary transport"/>
    <property type="evidence" value="ECO:0007669"/>
    <property type="project" value="TreeGrafter"/>
</dbReference>
<dbReference type="Proteomes" id="UP001153737">
    <property type="component" value="Chromosome 10"/>
</dbReference>
<reference evidence="6" key="1">
    <citation type="submission" date="2022-01" db="EMBL/GenBank/DDBJ databases">
        <authorList>
            <person name="King R."/>
        </authorList>
    </citation>
    <scope>NUCLEOTIDE SEQUENCE</scope>
</reference>
<name>A0A9P0GHX2_PHACE</name>
<feature type="region of interest" description="Disordered" evidence="4">
    <location>
        <begin position="488"/>
        <end position="512"/>
    </location>
</feature>
<dbReference type="EMBL" id="OU896716">
    <property type="protein sequence ID" value="CAH1117404.1"/>
    <property type="molecule type" value="Genomic_DNA"/>
</dbReference>
<proteinExistence type="inferred from homology"/>